<dbReference type="InterPro" id="IPR026983">
    <property type="entry name" value="DHC"/>
</dbReference>
<dbReference type="EMBL" id="CAUEEQ010016192">
    <property type="protein sequence ID" value="CAJ0940083.1"/>
    <property type="molecule type" value="Genomic_DNA"/>
</dbReference>
<evidence type="ECO:0000313" key="3">
    <source>
        <dbReference type="EMBL" id="CAJ0940083.1"/>
    </source>
</evidence>
<evidence type="ECO:0000259" key="2">
    <source>
        <dbReference type="Pfam" id="PF12774"/>
    </source>
</evidence>
<dbReference type="Proteomes" id="UP001176940">
    <property type="component" value="Unassembled WGS sequence"/>
</dbReference>
<dbReference type="PANTHER" id="PTHR45703">
    <property type="entry name" value="DYNEIN HEAVY CHAIN"/>
    <property type="match status" value="1"/>
</dbReference>
<dbReference type="Pfam" id="PF12774">
    <property type="entry name" value="AAA_6"/>
    <property type="match status" value="1"/>
</dbReference>
<feature type="domain" description="Dynein heavy chain linker" evidence="1">
    <location>
        <begin position="40"/>
        <end position="98"/>
    </location>
</feature>
<comment type="caution">
    <text evidence="3">The sequence shown here is derived from an EMBL/GenBank/DDBJ whole genome shotgun (WGS) entry which is preliminary data.</text>
</comment>
<feature type="domain" description="Dynein heavy chain hydrolytic ATP-binding dynein motor region" evidence="2">
    <location>
        <begin position="228"/>
        <end position="563"/>
    </location>
</feature>
<evidence type="ECO:0000313" key="4">
    <source>
        <dbReference type="Proteomes" id="UP001176940"/>
    </source>
</evidence>
<dbReference type="Gene3D" id="1.20.58.1120">
    <property type="match status" value="1"/>
</dbReference>
<dbReference type="InterPro" id="IPR035699">
    <property type="entry name" value="AAA_6"/>
</dbReference>
<evidence type="ECO:0008006" key="5">
    <source>
        <dbReference type="Google" id="ProtNLM"/>
    </source>
</evidence>
<reference evidence="3" key="1">
    <citation type="submission" date="2023-07" db="EMBL/GenBank/DDBJ databases">
        <authorList>
            <person name="Stuckert A."/>
        </authorList>
    </citation>
    <scope>NUCLEOTIDE SEQUENCE</scope>
</reference>
<proteinExistence type="predicted"/>
<evidence type="ECO:0000259" key="1">
    <source>
        <dbReference type="Pfam" id="PF08393"/>
    </source>
</evidence>
<dbReference type="Pfam" id="PF08393">
    <property type="entry name" value="DHC_N2"/>
    <property type="match status" value="1"/>
</dbReference>
<keyword evidence="4" id="KW-1185">Reference proteome</keyword>
<dbReference type="PANTHER" id="PTHR45703:SF22">
    <property type="entry name" value="DYNEIN CYTOPLASMIC 2 HEAVY CHAIN 1"/>
    <property type="match status" value="1"/>
</dbReference>
<name>A0ABN9LEA4_9NEOB</name>
<organism evidence="3 4">
    <name type="scientific">Ranitomeya imitator</name>
    <name type="common">mimic poison frog</name>
    <dbReference type="NCBI Taxonomy" id="111125"/>
    <lineage>
        <taxon>Eukaryota</taxon>
        <taxon>Metazoa</taxon>
        <taxon>Chordata</taxon>
        <taxon>Craniata</taxon>
        <taxon>Vertebrata</taxon>
        <taxon>Euteleostomi</taxon>
        <taxon>Amphibia</taxon>
        <taxon>Batrachia</taxon>
        <taxon>Anura</taxon>
        <taxon>Neobatrachia</taxon>
        <taxon>Hyloidea</taxon>
        <taxon>Dendrobatidae</taxon>
        <taxon>Dendrobatinae</taxon>
        <taxon>Ranitomeya</taxon>
    </lineage>
</organism>
<sequence length="693" mass="76861">MHFGTNLPAGRFGGRTAHAPAILEDGGTQGEDGRDPGWIGVNSVDFDKDYKHIIAMRSLEGEVVPLKNKVLVSSDVEVWLSSLASQMKSTLQTLLVECVAAGKKSHGTIDPLRFPSQILCLAEQIQFTEDVENAIRGYNLHEVEIELTAKLEHYTGIDDPSGEADAEILELKLKALILDVIHNIDVVKQLIQAQTHSVDDWAWKKQLRFYMKPDKTCSVEMVDAQIDYTYEYQGNAPKLVYTPLTDKCYLTLTQAIKMGLGGNPYGPAGTGKTESVKALGGLLGRQVLVFNCDEGIDVKSMGRIFVGLVKCGAWGCFDEFNRLEEAVLSAVSMQIQTIQDSLKNHRAACELLGKEVELDPNSGIFITMNPAGKGYGGRQKLPDNLKQLFRPVAMSRPDNELIAEVILYSEGFKEAKALGRKLVAIFNLARELLTPQQHYDWGLRALKTVLRGCGNLLQPLKKNGAKLNISESHIVVQALRLNTMSKLTFADCSRCDALIKDVFPGIDFKDVEYIELSAALQQAFEEANLEIIPSQLKKALELYEQLRQRMGVVIVGPSGAGKSTLWRMLRAALGKTGKIVKQYTMNPKAMPRHQLLGHIDMDTREWSDGVLTNSARQVVREPQEISSWIICDGDIDPEWIESLNSVLDDNRLLTMPSGERIQFGPNVNFVFETHDLSSASPATISRMGMIFLR</sequence>
<dbReference type="InterPro" id="IPR042228">
    <property type="entry name" value="Dynein_linker_3"/>
</dbReference>
<dbReference type="InterPro" id="IPR043157">
    <property type="entry name" value="Dynein_AAA1S"/>
</dbReference>
<dbReference type="Gene3D" id="3.20.180.20">
    <property type="entry name" value="Dynein heavy chain, N-terminal domain 2"/>
    <property type="match status" value="1"/>
</dbReference>
<protein>
    <recommendedName>
        <fullName evidence="5">Cytoplasmic dynein 2 heavy chain 1</fullName>
    </recommendedName>
</protein>
<dbReference type="Gene3D" id="1.10.8.710">
    <property type="match status" value="1"/>
</dbReference>
<accession>A0ABN9LEA4</accession>
<dbReference type="Gene3D" id="3.40.50.300">
    <property type="entry name" value="P-loop containing nucleotide triphosphate hydrolases"/>
    <property type="match status" value="2"/>
</dbReference>
<dbReference type="SUPFAM" id="SSF52540">
    <property type="entry name" value="P-loop containing nucleoside triphosphate hydrolases"/>
    <property type="match status" value="2"/>
</dbReference>
<dbReference type="InterPro" id="IPR013602">
    <property type="entry name" value="Dynein_heavy_linker"/>
</dbReference>
<dbReference type="InterPro" id="IPR027417">
    <property type="entry name" value="P-loop_NTPase"/>
</dbReference>
<gene>
    <name evidence="3" type="ORF">RIMI_LOCUS8235350</name>
</gene>